<name>A0A1E2UP81_9GAMM</name>
<organism evidence="1 2">
    <name type="scientific">Candidatus Thiodiazotropha endoloripes</name>
    <dbReference type="NCBI Taxonomy" id="1818881"/>
    <lineage>
        <taxon>Bacteria</taxon>
        <taxon>Pseudomonadati</taxon>
        <taxon>Pseudomonadota</taxon>
        <taxon>Gammaproteobacteria</taxon>
        <taxon>Chromatiales</taxon>
        <taxon>Sedimenticolaceae</taxon>
        <taxon>Candidatus Thiodiazotropha</taxon>
    </lineage>
</organism>
<evidence type="ECO:0008006" key="3">
    <source>
        <dbReference type="Google" id="ProtNLM"/>
    </source>
</evidence>
<keyword evidence="2" id="KW-1185">Reference proteome</keyword>
<gene>
    <name evidence="1" type="ORF">A3196_07120</name>
</gene>
<dbReference type="Proteomes" id="UP000094849">
    <property type="component" value="Unassembled WGS sequence"/>
</dbReference>
<dbReference type="EMBL" id="LVJZ01000003">
    <property type="protein sequence ID" value="ODB96546.1"/>
    <property type="molecule type" value="Genomic_DNA"/>
</dbReference>
<accession>A0A1E2UP81</accession>
<dbReference type="STRING" id="1818881.A3196_07120"/>
<dbReference type="OrthoDB" id="7068050at2"/>
<reference evidence="1 2" key="1">
    <citation type="submission" date="2016-03" db="EMBL/GenBank/DDBJ databases">
        <title>Chemosynthetic sulphur-oxidizing symbionts of marine invertebrate animals are capable of nitrogen fixation.</title>
        <authorList>
            <person name="Petersen J.M."/>
            <person name="Kemper A."/>
            <person name="Gruber-Vodicka H."/>
            <person name="Cardini U."/>
            <person name="Geest Mvander."/>
            <person name="Kleiner M."/>
            <person name="Bulgheresi S."/>
            <person name="Fussmann M."/>
            <person name="Herbold C."/>
            <person name="Seah B.K.B."/>
            <person name="Antony C.Paul."/>
            <person name="Liu D."/>
            <person name="Belitz A."/>
            <person name="Weber M."/>
        </authorList>
    </citation>
    <scope>NUCLEOTIDE SEQUENCE [LARGE SCALE GENOMIC DNA]</scope>
    <source>
        <strain evidence="1">G_D</strain>
    </source>
</reference>
<sequence length="537" mass="61368">MFDFFSQRPPVQKQPQFFVPKADPFENPLVETDPHQLAQWATALPFANPQQLAENVITSLSRLNRFPGQVKKRDELMQIYVTPAIRLAHGTSQRKQQAPISLVRRVMLEMAYGYCHIVNQCISSKQNKKSVQRLGQAIYDANKYFTLEYLLACEDFDCRCVSPYQHISRLMTYAWEQNLHLLEMEDHDQSESHQATISHQYNRFLLLLLLDPCHLQEGEPRICFDYLNSLAGEALITAPDQDEDATGRYVIDRLGEVPPYLYHPDCLENLPLPRFTLFDLSPVSKTLHQQLRLMEQSEQSKPICMNRLTTKEANNLLARMLKSWHIRLKRDSERHNTSGQIMVWIGVQNAYQYLVGQSANDEHGDEEITMTQPVGMRDSTLGAGSSRILALRSNQSRSGVALRIPRQAISKDLIGQLILISTHETKQGSDWKLGVVKRAMNCGDNLLEVGVQFVAGKLEPITLRLAKQQTEEDPNPDQGGIFIDQGHNNRSSLIVPKHFFVIGQEYRVEEMVPSSSISPMQQLETTAHFERFRIKSV</sequence>
<evidence type="ECO:0000313" key="1">
    <source>
        <dbReference type="EMBL" id="ODB96546.1"/>
    </source>
</evidence>
<comment type="caution">
    <text evidence="1">The sequence shown here is derived from an EMBL/GenBank/DDBJ whole genome shotgun (WGS) entry which is preliminary data.</text>
</comment>
<evidence type="ECO:0000313" key="2">
    <source>
        <dbReference type="Proteomes" id="UP000094849"/>
    </source>
</evidence>
<dbReference type="RefSeq" id="WP_069013785.1">
    <property type="nucleotide sequence ID" value="NZ_LVJW01000003.1"/>
</dbReference>
<dbReference type="AlphaFoldDB" id="A0A1E2UP81"/>
<proteinExistence type="predicted"/>
<protein>
    <recommendedName>
        <fullName evidence="3">PilZ domain-containing protein</fullName>
    </recommendedName>
</protein>